<dbReference type="HAMAP" id="MF_01114">
    <property type="entry name" value="RecX"/>
    <property type="match status" value="1"/>
</dbReference>
<reference evidence="10" key="1">
    <citation type="submission" date="2023-07" db="EMBL/GenBank/DDBJ databases">
        <title>Functional and genomic diversity of the sorghum phyllosphere microbiome.</title>
        <authorList>
            <person name="Shade A."/>
        </authorList>
    </citation>
    <scope>NUCLEOTIDE SEQUENCE [LARGE SCALE GENOMIC DNA]</scope>
    <source>
        <strain evidence="10">SORGH_AS_0422</strain>
    </source>
</reference>
<dbReference type="InterPro" id="IPR003783">
    <property type="entry name" value="Regulatory_RecX"/>
</dbReference>
<dbReference type="InterPro" id="IPR053926">
    <property type="entry name" value="RecX_HTH_1st"/>
</dbReference>
<dbReference type="Pfam" id="PF02631">
    <property type="entry name" value="RecX_HTH2"/>
    <property type="match status" value="1"/>
</dbReference>
<feature type="domain" description="RecX second three-helical" evidence="6">
    <location>
        <begin position="61"/>
        <end position="102"/>
    </location>
</feature>
<comment type="function">
    <text evidence="5">Modulates RecA activity.</text>
</comment>
<dbReference type="Proteomes" id="UP001258315">
    <property type="component" value="Unassembled WGS sequence"/>
</dbReference>
<evidence type="ECO:0000259" key="6">
    <source>
        <dbReference type="Pfam" id="PF02631"/>
    </source>
</evidence>
<name>A0ABU3GPB2_9SPHI</name>
<protein>
    <recommendedName>
        <fullName evidence="3 5">Regulatory protein RecX</fullName>
    </recommendedName>
</protein>
<dbReference type="InterPro" id="IPR053925">
    <property type="entry name" value="RecX_HTH_3rd"/>
</dbReference>
<comment type="subcellular location">
    <subcellularLocation>
        <location evidence="1 5">Cytoplasm</location>
    </subcellularLocation>
</comment>
<dbReference type="InterPro" id="IPR036388">
    <property type="entry name" value="WH-like_DNA-bd_sf"/>
</dbReference>
<dbReference type="RefSeq" id="WP_311947511.1">
    <property type="nucleotide sequence ID" value="NZ_JAVLVU010000001.1"/>
</dbReference>
<dbReference type="Pfam" id="PF21981">
    <property type="entry name" value="RecX_HTH3"/>
    <property type="match status" value="1"/>
</dbReference>
<evidence type="ECO:0000256" key="5">
    <source>
        <dbReference type="HAMAP-Rule" id="MF_01114"/>
    </source>
</evidence>
<gene>
    <name evidence="5" type="primary">recX</name>
    <name evidence="9" type="ORF">QE417_000683</name>
</gene>
<evidence type="ECO:0000256" key="2">
    <source>
        <dbReference type="ARBA" id="ARBA00009695"/>
    </source>
</evidence>
<sequence>MNEPKKKRITDEKTGLAKAEHFCAYQERSQQEVRDKLYDLGLYPDAVERIISKLIEGNYLNEERFARAYVQGKFNQKTWGRIKIKQGLKLKRVPEKLINKVLMGIDGDDYLLKLEQLLAKRAAQTTEKDTFKRRYKLIQYATSRGFEADLINDVLNNSEL</sequence>
<dbReference type="PANTHER" id="PTHR33602">
    <property type="entry name" value="REGULATORY PROTEIN RECX FAMILY PROTEIN"/>
    <property type="match status" value="1"/>
</dbReference>
<evidence type="ECO:0000256" key="4">
    <source>
        <dbReference type="ARBA" id="ARBA00022490"/>
    </source>
</evidence>
<dbReference type="PANTHER" id="PTHR33602:SF1">
    <property type="entry name" value="REGULATORY PROTEIN RECX FAMILY PROTEIN"/>
    <property type="match status" value="1"/>
</dbReference>
<comment type="similarity">
    <text evidence="2 5">Belongs to the RecX family.</text>
</comment>
<comment type="caution">
    <text evidence="9">The sequence shown here is derived from an EMBL/GenBank/DDBJ whole genome shotgun (WGS) entry which is preliminary data.</text>
</comment>
<evidence type="ECO:0000256" key="1">
    <source>
        <dbReference type="ARBA" id="ARBA00004496"/>
    </source>
</evidence>
<evidence type="ECO:0000256" key="3">
    <source>
        <dbReference type="ARBA" id="ARBA00018111"/>
    </source>
</evidence>
<dbReference type="InterPro" id="IPR053924">
    <property type="entry name" value="RecX_HTH_2nd"/>
</dbReference>
<evidence type="ECO:0000259" key="8">
    <source>
        <dbReference type="Pfam" id="PF21982"/>
    </source>
</evidence>
<dbReference type="Gene3D" id="1.10.10.10">
    <property type="entry name" value="Winged helix-like DNA-binding domain superfamily/Winged helix DNA-binding domain"/>
    <property type="match status" value="3"/>
</dbReference>
<organism evidence="9 10">
    <name type="scientific">Mucilaginibacter terrae</name>
    <dbReference type="NCBI Taxonomy" id="1955052"/>
    <lineage>
        <taxon>Bacteria</taxon>
        <taxon>Pseudomonadati</taxon>
        <taxon>Bacteroidota</taxon>
        <taxon>Sphingobacteriia</taxon>
        <taxon>Sphingobacteriales</taxon>
        <taxon>Sphingobacteriaceae</taxon>
        <taxon>Mucilaginibacter</taxon>
    </lineage>
</organism>
<accession>A0ABU3GPB2</accession>
<evidence type="ECO:0000313" key="9">
    <source>
        <dbReference type="EMBL" id="MDT3401611.1"/>
    </source>
</evidence>
<evidence type="ECO:0000313" key="10">
    <source>
        <dbReference type="Proteomes" id="UP001258315"/>
    </source>
</evidence>
<dbReference type="Pfam" id="PF21982">
    <property type="entry name" value="RecX_HTH1"/>
    <property type="match status" value="1"/>
</dbReference>
<proteinExistence type="inferred from homology"/>
<dbReference type="EMBL" id="JAVLVU010000001">
    <property type="protein sequence ID" value="MDT3401611.1"/>
    <property type="molecule type" value="Genomic_DNA"/>
</dbReference>
<keyword evidence="10" id="KW-1185">Reference proteome</keyword>
<feature type="domain" description="RecX first three-helical" evidence="8">
    <location>
        <begin position="17"/>
        <end position="54"/>
    </location>
</feature>
<keyword evidence="4 5" id="KW-0963">Cytoplasm</keyword>
<feature type="domain" description="RecX third three-helical" evidence="7">
    <location>
        <begin position="109"/>
        <end position="155"/>
    </location>
</feature>
<evidence type="ECO:0000259" key="7">
    <source>
        <dbReference type="Pfam" id="PF21981"/>
    </source>
</evidence>